<dbReference type="PANTHER" id="PTHR24421">
    <property type="entry name" value="NITRATE/NITRITE SENSOR PROTEIN NARX-RELATED"/>
    <property type="match status" value="1"/>
</dbReference>
<comment type="catalytic activity">
    <reaction evidence="1">
        <text>ATP + protein L-histidine = ADP + protein N-phospho-L-histidine.</text>
        <dbReference type="EC" id="2.7.13.3"/>
    </reaction>
</comment>
<feature type="transmembrane region" description="Helical" evidence="10">
    <location>
        <begin position="173"/>
        <end position="195"/>
    </location>
</feature>
<keyword evidence="5" id="KW-0547">Nucleotide-binding</keyword>
<gene>
    <name evidence="14" type="ORF">HDA44_006255</name>
</gene>
<feature type="transmembrane region" description="Helical" evidence="10">
    <location>
        <begin position="120"/>
        <end position="141"/>
    </location>
</feature>
<dbReference type="InterPro" id="IPR003594">
    <property type="entry name" value="HATPase_dom"/>
</dbReference>
<dbReference type="Pfam" id="PF13796">
    <property type="entry name" value="Sensor"/>
    <property type="match status" value="1"/>
</dbReference>
<evidence type="ECO:0000313" key="14">
    <source>
        <dbReference type="EMBL" id="MBB5982914.1"/>
    </source>
</evidence>
<name>A0A841DV00_9ACTN</name>
<dbReference type="InterPro" id="IPR011712">
    <property type="entry name" value="Sig_transdc_His_kin_sub3_dim/P"/>
</dbReference>
<keyword evidence="8" id="KW-0902">Two-component regulatory system</keyword>
<keyword evidence="3" id="KW-0597">Phosphoprotein</keyword>
<dbReference type="GO" id="GO:0005524">
    <property type="term" value="F:ATP binding"/>
    <property type="evidence" value="ECO:0007669"/>
    <property type="project" value="UniProtKB-KW"/>
</dbReference>
<evidence type="ECO:0000259" key="11">
    <source>
        <dbReference type="Pfam" id="PF02518"/>
    </source>
</evidence>
<evidence type="ECO:0000256" key="7">
    <source>
        <dbReference type="ARBA" id="ARBA00022840"/>
    </source>
</evidence>
<feature type="region of interest" description="Disordered" evidence="9">
    <location>
        <begin position="406"/>
        <end position="425"/>
    </location>
</feature>
<keyword evidence="10" id="KW-0472">Membrane</keyword>
<evidence type="ECO:0000256" key="3">
    <source>
        <dbReference type="ARBA" id="ARBA00022553"/>
    </source>
</evidence>
<feature type="domain" description="Histidine kinase/HSP90-like ATPase" evidence="11">
    <location>
        <begin position="342"/>
        <end position="423"/>
    </location>
</feature>
<reference evidence="14 15" key="1">
    <citation type="submission" date="2020-08" db="EMBL/GenBank/DDBJ databases">
        <title>Sequencing the genomes of 1000 actinobacteria strains.</title>
        <authorList>
            <person name="Klenk H.-P."/>
        </authorList>
    </citation>
    <scope>NUCLEOTIDE SEQUENCE [LARGE SCALE GENOMIC DNA]</scope>
    <source>
        <strain evidence="14 15">DSM 17294</strain>
    </source>
</reference>
<dbReference type="InterPro" id="IPR036890">
    <property type="entry name" value="HATPase_C_sf"/>
</dbReference>
<evidence type="ECO:0000259" key="12">
    <source>
        <dbReference type="Pfam" id="PF07730"/>
    </source>
</evidence>
<dbReference type="InterPro" id="IPR050482">
    <property type="entry name" value="Sensor_HK_TwoCompSys"/>
</dbReference>
<dbReference type="SUPFAM" id="SSF55874">
    <property type="entry name" value="ATPase domain of HSP90 chaperone/DNA topoisomerase II/histidine kinase"/>
    <property type="match status" value="1"/>
</dbReference>
<dbReference type="GO" id="GO:0016020">
    <property type="term" value="C:membrane"/>
    <property type="evidence" value="ECO:0007669"/>
    <property type="project" value="InterPro"/>
</dbReference>
<evidence type="ECO:0000256" key="1">
    <source>
        <dbReference type="ARBA" id="ARBA00000085"/>
    </source>
</evidence>
<feature type="transmembrane region" description="Helical" evidence="10">
    <location>
        <begin position="20"/>
        <end position="53"/>
    </location>
</feature>
<dbReference type="RefSeq" id="WP_202887664.1">
    <property type="nucleotide sequence ID" value="NZ_BAAAVN010000002.1"/>
</dbReference>
<dbReference type="Pfam" id="PF02518">
    <property type="entry name" value="HATPase_c"/>
    <property type="match status" value="1"/>
</dbReference>
<evidence type="ECO:0000256" key="8">
    <source>
        <dbReference type="ARBA" id="ARBA00023012"/>
    </source>
</evidence>
<feature type="domain" description="Signal transduction histidine kinase subgroup 3 dimerisation and phosphoacceptor" evidence="12">
    <location>
        <begin position="236"/>
        <end position="303"/>
    </location>
</feature>
<dbReference type="AlphaFoldDB" id="A0A841DV00"/>
<keyword evidence="4" id="KW-0808">Transferase</keyword>
<keyword evidence="15" id="KW-1185">Reference proteome</keyword>
<sequence length="425" mass="46123">MTVAATPVPRAPWRLWRSPYLWLATIHLLGDAVVVLTSGVLVLAAVMLMLLAFPLAMIRIPLTVWANRAVYGIASWERARARLTRGQEVQALVPPPRTGSWSEDALLALGDPGVWRQFTYYLMLLPLSFAWIFAVVAAWSIPPVLMALPLYYYRFAAAQAQLGPFTIDTTTKAVVVAVLAALFLALVSPLMMRWASAFDGWLAKMLLGPSETGVLAERVSQLVASRQQVVDSVEVERRRMERDLHDGAQQRLVSLAMTLGRAKNRLGDREPSVRTLIEEAHSEAMQAIAEIRDLTRGLHPPVLTDRGLDAALSAVAARSPVPVRLSVDVKPRPSLTIESIAYFVVTEALTNVAKHAEAAQAEVRVTRKGDVLRVEVRDNGRGGADPVRGSGLRGLTDRVSGVDGRLSVDSPPGGGTTLTAEVPCG</sequence>
<evidence type="ECO:0000256" key="2">
    <source>
        <dbReference type="ARBA" id="ARBA00012438"/>
    </source>
</evidence>
<dbReference type="PANTHER" id="PTHR24421:SF10">
    <property type="entry name" value="NITRATE_NITRITE SENSOR PROTEIN NARQ"/>
    <property type="match status" value="1"/>
</dbReference>
<evidence type="ECO:0000256" key="6">
    <source>
        <dbReference type="ARBA" id="ARBA00022777"/>
    </source>
</evidence>
<keyword evidence="7" id="KW-0067">ATP-binding</keyword>
<keyword evidence="10" id="KW-1133">Transmembrane helix</keyword>
<feature type="domain" description="Putative sensor" evidence="13">
    <location>
        <begin position="39"/>
        <end position="207"/>
    </location>
</feature>
<dbReference type="EC" id="2.7.13.3" evidence="2"/>
<dbReference type="InterPro" id="IPR025828">
    <property type="entry name" value="Put_sensor_dom"/>
</dbReference>
<comment type="caution">
    <text evidence="14">The sequence shown here is derived from an EMBL/GenBank/DDBJ whole genome shotgun (WGS) entry which is preliminary data.</text>
</comment>
<keyword evidence="6 14" id="KW-0418">Kinase</keyword>
<dbReference type="Pfam" id="PF07730">
    <property type="entry name" value="HisKA_3"/>
    <property type="match status" value="1"/>
</dbReference>
<evidence type="ECO:0000256" key="10">
    <source>
        <dbReference type="SAM" id="Phobius"/>
    </source>
</evidence>
<dbReference type="Gene3D" id="1.20.5.1930">
    <property type="match status" value="1"/>
</dbReference>
<evidence type="ECO:0000256" key="5">
    <source>
        <dbReference type="ARBA" id="ARBA00022741"/>
    </source>
</evidence>
<dbReference type="GO" id="GO:0046983">
    <property type="term" value="F:protein dimerization activity"/>
    <property type="evidence" value="ECO:0007669"/>
    <property type="project" value="InterPro"/>
</dbReference>
<organism evidence="14 15">
    <name type="scientific">Kribbella solani</name>
    <dbReference type="NCBI Taxonomy" id="236067"/>
    <lineage>
        <taxon>Bacteria</taxon>
        <taxon>Bacillati</taxon>
        <taxon>Actinomycetota</taxon>
        <taxon>Actinomycetes</taxon>
        <taxon>Propionibacteriales</taxon>
        <taxon>Kribbellaceae</taxon>
        <taxon>Kribbella</taxon>
    </lineage>
</organism>
<keyword evidence="10" id="KW-0812">Transmembrane</keyword>
<dbReference type="Gene3D" id="3.30.565.10">
    <property type="entry name" value="Histidine kinase-like ATPase, C-terminal domain"/>
    <property type="match status" value="1"/>
</dbReference>
<evidence type="ECO:0000313" key="15">
    <source>
        <dbReference type="Proteomes" id="UP000558997"/>
    </source>
</evidence>
<evidence type="ECO:0000256" key="9">
    <source>
        <dbReference type="SAM" id="MobiDB-lite"/>
    </source>
</evidence>
<dbReference type="CDD" id="cd16917">
    <property type="entry name" value="HATPase_UhpB-NarQ-NarX-like"/>
    <property type="match status" value="1"/>
</dbReference>
<evidence type="ECO:0000259" key="13">
    <source>
        <dbReference type="Pfam" id="PF13796"/>
    </source>
</evidence>
<proteinExistence type="predicted"/>
<evidence type="ECO:0000256" key="4">
    <source>
        <dbReference type="ARBA" id="ARBA00022679"/>
    </source>
</evidence>
<protein>
    <recommendedName>
        <fullName evidence="2">histidine kinase</fullName>
        <ecNumber evidence="2">2.7.13.3</ecNumber>
    </recommendedName>
</protein>
<accession>A0A841DV00</accession>
<dbReference type="Proteomes" id="UP000558997">
    <property type="component" value="Unassembled WGS sequence"/>
</dbReference>
<dbReference type="GO" id="GO:0000155">
    <property type="term" value="F:phosphorelay sensor kinase activity"/>
    <property type="evidence" value="ECO:0007669"/>
    <property type="project" value="InterPro"/>
</dbReference>
<dbReference type="EMBL" id="JACHNF010000001">
    <property type="protein sequence ID" value="MBB5982914.1"/>
    <property type="molecule type" value="Genomic_DNA"/>
</dbReference>